<dbReference type="OrthoDB" id="2687734at2759"/>
<dbReference type="RefSeq" id="XP_041285089.1">
    <property type="nucleotide sequence ID" value="XM_041442634.1"/>
</dbReference>
<feature type="compositionally biased region" description="Polar residues" evidence="1">
    <location>
        <begin position="122"/>
        <end position="133"/>
    </location>
</feature>
<protein>
    <recommendedName>
        <fullName evidence="2">Fungal-type protein kinase domain-containing protein</fullName>
    </recommendedName>
</protein>
<feature type="region of interest" description="Disordered" evidence="1">
    <location>
        <begin position="115"/>
        <end position="150"/>
    </location>
</feature>
<dbReference type="Pfam" id="PF17667">
    <property type="entry name" value="Pkinase_fungal"/>
    <property type="match status" value="1"/>
</dbReference>
<feature type="compositionally biased region" description="Acidic residues" evidence="1">
    <location>
        <begin position="136"/>
        <end position="150"/>
    </location>
</feature>
<feature type="domain" description="Fungal-type protein kinase" evidence="2">
    <location>
        <begin position="223"/>
        <end position="298"/>
    </location>
</feature>
<evidence type="ECO:0000313" key="3">
    <source>
        <dbReference type="EMBL" id="KAG2087115.1"/>
    </source>
</evidence>
<sequence length="402" mass="44041">MAFFFRTIDNGIKLSLLLSIPDVTDVHTMNKITSDELNRLVTHEGSPEASQLLGHLLSKIFQSFTVPLPDVFSLTIPFGKILYHNQRINEKFSGTSPDTLVPLYDTEAKAWNWALPVDPPKNASSSRSHSAQGADSEGESEGESEGDDMQEATHKEIFAAFLNALAGCLAASQPKLVEMRFATSTWSAASAQKALPGSDIKRKPDLVLSDDISAKWGNIRAADTHAYIMMSEQPWRRFALILSFTDEYRHLRVLMYDHSGGAVSPHFNIYKQPDIFSHIIAAINFGSLECIGYDPTVSFSKVVSPPRSKDIHCYRPIRNAPARPSMMDCTIAVSTSSLPFPEDPDGMSSSDALELVVAGDSDDSSSDSDSTEESPSGSATHYSMDEEHFPTPSLPVHPTATR</sequence>
<evidence type="ECO:0000256" key="1">
    <source>
        <dbReference type="SAM" id="MobiDB-lite"/>
    </source>
</evidence>
<organism evidence="3 4">
    <name type="scientific">Suillus discolor</name>
    <dbReference type="NCBI Taxonomy" id="1912936"/>
    <lineage>
        <taxon>Eukaryota</taxon>
        <taxon>Fungi</taxon>
        <taxon>Dikarya</taxon>
        <taxon>Basidiomycota</taxon>
        <taxon>Agaricomycotina</taxon>
        <taxon>Agaricomycetes</taxon>
        <taxon>Agaricomycetidae</taxon>
        <taxon>Boletales</taxon>
        <taxon>Suillineae</taxon>
        <taxon>Suillaceae</taxon>
        <taxon>Suillus</taxon>
    </lineage>
</organism>
<evidence type="ECO:0000259" key="2">
    <source>
        <dbReference type="Pfam" id="PF17667"/>
    </source>
</evidence>
<evidence type="ECO:0000313" key="4">
    <source>
        <dbReference type="Proteomes" id="UP000823399"/>
    </source>
</evidence>
<dbReference type="Proteomes" id="UP000823399">
    <property type="component" value="Unassembled WGS sequence"/>
</dbReference>
<dbReference type="EMBL" id="JABBWM010000136">
    <property type="protein sequence ID" value="KAG2087115.1"/>
    <property type="molecule type" value="Genomic_DNA"/>
</dbReference>
<feature type="compositionally biased region" description="Acidic residues" evidence="1">
    <location>
        <begin position="360"/>
        <end position="372"/>
    </location>
</feature>
<gene>
    <name evidence="3" type="ORF">F5147DRAFT_781412</name>
</gene>
<feature type="region of interest" description="Disordered" evidence="1">
    <location>
        <begin position="338"/>
        <end position="402"/>
    </location>
</feature>
<dbReference type="InterPro" id="IPR040976">
    <property type="entry name" value="Pkinase_fungal"/>
</dbReference>
<proteinExistence type="predicted"/>
<dbReference type="AlphaFoldDB" id="A0A9P7ERM4"/>
<comment type="caution">
    <text evidence="3">The sequence shown here is derived from an EMBL/GenBank/DDBJ whole genome shotgun (WGS) entry which is preliminary data.</text>
</comment>
<name>A0A9P7ERM4_9AGAM</name>
<reference evidence="3" key="1">
    <citation type="journal article" date="2020" name="New Phytol.">
        <title>Comparative genomics reveals dynamic genome evolution in host specialist ectomycorrhizal fungi.</title>
        <authorList>
            <person name="Lofgren L.A."/>
            <person name="Nguyen N.H."/>
            <person name="Vilgalys R."/>
            <person name="Ruytinx J."/>
            <person name="Liao H.L."/>
            <person name="Branco S."/>
            <person name="Kuo A."/>
            <person name="LaButti K."/>
            <person name="Lipzen A."/>
            <person name="Andreopoulos W."/>
            <person name="Pangilinan J."/>
            <person name="Riley R."/>
            <person name="Hundley H."/>
            <person name="Na H."/>
            <person name="Barry K."/>
            <person name="Grigoriev I.V."/>
            <person name="Stajich J.E."/>
            <person name="Kennedy P.G."/>
        </authorList>
    </citation>
    <scope>NUCLEOTIDE SEQUENCE</scope>
    <source>
        <strain evidence="3">FC423</strain>
    </source>
</reference>
<dbReference type="GeneID" id="64704893"/>
<keyword evidence="4" id="KW-1185">Reference proteome</keyword>
<accession>A0A9P7ERM4</accession>